<dbReference type="PANTHER" id="PTHR43677">
    <property type="entry name" value="SHORT-CHAIN DEHYDROGENASE/REDUCTASE"/>
    <property type="match status" value="1"/>
</dbReference>
<dbReference type="Pfam" id="PF13602">
    <property type="entry name" value="ADH_zinc_N_2"/>
    <property type="match status" value="1"/>
</dbReference>
<dbReference type="GO" id="GO:0005739">
    <property type="term" value="C:mitochondrion"/>
    <property type="evidence" value="ECO:0007669"/>
    <property type="project" value="TreeGrafter"/>
</dbReference>
<gene>
    <name evidence="1" type="ORF">BDA99DRAFT_541989</name>
</gene>
<dbReference type="EMBL" id="JAIXMP010000034">
    <property type="protein sequence ID" value="KAI9249679.1"/>
    <property type="molecule type" value="Genomic_DNA"/>
</dbReference>
<dbReference type="AlphaFoldDB" id="A0AAD5P9C0"/>
<organism evidence="1 2">
    <name type="scientific">Phascolomyces articulosus</name>
    <dbReference type="NCBI Taxonomy" id="60185"/>
    <lineage>
        <taxon>Eukaryota</taxon>
        <taxon>Fungi</taxon>
        <taxon>Fungi incertae sedis</taxon>
        <taxon>Mucoromycota</taxon>
        <taxon>Mucoromycotina</taxon>
        <taxon>Mucoromycetes</taxon>
        <taxon>Mucorales</taxon>
        <taxon>Lichtheimiaceae</taxon>
        <taxon>Phascolomyces</taxon>
    </lineage>
</organism>
<dbReference type="SUPFAM" id="SSF51735">
    <property type="entry name" value="NAD(P)-binding Rossmann-fold domains"/>
    <property type="match status" value="1"/>
</dbReference>
<dbReference type="GO" id="GO:0016491">
    <property type="term" value="F:oxidoreductase activity"/>
    <property type="evidence" value="ECO:0007669"/>
    <property type="project" value="TreeGrafter"/>
</dbReference>
<comment type="caution">
    <text evidence="1">The sequence shown here is derived from an EMBL/GenBank/DDBJ whole genome shotgun (WGS) entry which is preliminary data.</text>
</comment>
<dbReference type="Gene3D" id="3.40.50.720">
    <property type="entry name" value="NAD(P)-binding Rossmann-like Domain"/>
    <property type="match status" value="1"/>
</dbReference>
<reference evidence="1" key="2">
    <citation type="submission" date="2023-02" db="EMBL/GenBank/DDBJ databases">
        <authorList>
            <consortium name="DOE Joint Genome Institute"/>
            <person name="Mondo S.J."/>
            <person name="Chang Y."/>
            <person name="Wang Y."/>
            <person name="Ahrendt S."/>
            <person name="Andreopoulos W."/>
            <person name="Barry K."/>
            <person name="Beard J."/>
            <person name="Benny G.L."/>
            <person name="Blankenship S."/>
            <person name="Bonito G."/>
            <person name="Cuomo C."/>
            <person name="Desiro A."/>
            <person name="Gervers K.A."/>
            <person name="Hundley H."/>
            <person name="Kuo A."/>
            <person name="LaButti K."/>
            <person name="Lang B.F."/>
            <person name="Lipzen A."/>
            <person name="O'Donnell K."/>
            <person name="Pangilinan J."/>
            <person name="Reynolds N."/>
            <person name="Sandor L."/>
            <person name="Smith M.W."/>
            <person name="Tsang A."/>
            <person name="Grigoriev I.V."/>
            <person name="Stajich J.E."/>
            <person name="Spatafora J.W."/>
        </authorList>
    </citation>
    <scope>NUCLEOTIDE SEQUENCE</scope>
    <source>
        <strain evidence="1">RSA 2281</strain>
    </source>
</reference>
<dbReference type="PANTHER" id="PTHR43677:SF3">
    <property type="entry name" value="PROSTAGLANDIN REDUCTASE 3"/>
    <property type="match status" value="1"/>
</dbReference>
<dbReference type="InterPro" id="IPR036291">
    <property type="entry name" value="NAD(P)-bd_dom_sf"/>
</dbReference>
<dbReference type="Gene3D" id="3.90.180.10">
    <property type="entry name" value="Medium-chain alcohol dehydrogenases, catalytic domain"/>
    <property type="match status" value="1"/>
</dbReference>
<name>A0AAD5P9C0_9FUNG</name>
<dbReference type="InterPro" id="IPR051397">
    <property type="entry name" value="Zn-ADH-like_protein"/>
</dbReference>
<protein>
    <submittedName>
        <fullName evidence="1">Uncharacterized protein</fullName>
    </submittedName>
</protein>
<evidence type="ECO:0000313" key="2">
    <source>
        <dbReference type="Proteomes" id="UP001209540"/>
    </source>
</evidence>
<keyword evidence="2" id="KW-1185">Reference proteome</keyword>
<reference evidence="1" key="1">
    <citation type="journal article" date="2022" name="IScience">
        <title>Evolution of zygomycete secretomes and the origins of terrestrial fungal ecologies.</title>
        <authorList>
            <person name="Chang Y."/>
            <person name="Wang Y."/>
            <person name="Mondo S."/>
            <person name="Ahrendt S."/>
            <person name="Andreopoulos W."/>
            <person name="Barry K."/>
            <person name="Beard J."/>
            <person name="Benny G.L."/>
            <person name="Blankenship S."/>
            <person name="Bonito G."/>
            <person name="Cuomo C."/>
            <person name="Desiro A."/>
            <person name="Gervers K.A."/>
            <person name="Hundley H."/>
            <person name="Kuo A."/>
            <person name="LaButti K."/>
            <person name="Lang B.F."/>
            <person name="Lipzen A."/>
            <person name="O'Donnell K."/>
            <person name="Pangilinan J."/>
            <person name="Reynolds N."/>
            <person name="Sandor L."/>
            <person name="Smith M.E."/>
            <person name="Tsang A."/>
            <person name="Grigoriev I.V."/>
            <person name="Stajich J.E."/>
            <person name="Spatafora J.W."/>
        </authorList>
    </citation>
    <scope>NUCLEOTIDE SEQUENCE</scope>
    <source>
        <strain evidence="1">RSA 2281</strain>
    </source>
</reference>
<proteinExistence type="predicted"/>
<dbReference type="Proteomes" id="UP001209540">
    <property type="component" value="Unassembled WGS sequence"/>
</dbReference>
<accession>A0AAD5P9C0</accession>
<evidence type="ECO:0000313" key="1">
    <source>
        <dbReference type="EMBL" id="KAI9249679.1"/>
    </source>
</evidence>
<sequence>MGCGRVINYKKEDFKALLKKEYPKGVDIVFESVGGSFFITCLNSIEKTHGHYPIPFLGWAIKDRLIVFGSVSTYSAESGMSGYKVDTLKLWVSLSLIIFIYMVPNMKKLVQSSQQNELKIQMDTMGLDKGIVSVVDGVEYLHTGQNNGKVLVPLVSMIKGSKI</sequence>